<evidence type="ECO:0000313" key="1">
    <source>
        <dbReference type="EMBL" id="KAA6345146.1"/>
    </source>
</evidence>
<sequence length="275" mass="31547">MKINPYILAIVIICITNYACKGKETKQNHLDDTKNKTAILLDKDTSNLNEQSNIFPQKALDLIEDAIGEQVDVRALDSLQNGVDKNIPPLLDDFYNLKMQGLYKEALSIYEDNTGDILVYLKTTTDKYQFLLEVVDLYNKLYNDETALGKTIELMELSELMAESAILFATNNYIPEHYGHLIYNLFSLYMEAGDWKKAQNQCDKMLNFAIEIEGEKSHAYAIALFNQAMLYAETGKMPYALKKMEESKTVYELAGMKETKEWENCVSMIEEWSTK</sequence>
<dbReference type="InterPro" id="IPR011990">
    <property type="entry name" value="TPR-like_helical_dom_sf"/>
</dbReference>
<proteinExistence type="predicted"/>
<organism evidence="1">
    <name type="scientific">termite gut metagenome</name>
    <dbReference type="NCBI Taxonomy" id="433724"/>
    <lineage>
        <taxon>unclassified sequences</taxon>
        <taxon>metagenomes</taxon>
        <taxon>organismal metagenomes</taxon>
    </lineage>
</organism>
<reference evidence="1" key="1">
    <citation type="submission" date="2019-03" db="EMBL/GenBank/DDBJ databases">
        <title>Single cell metagenomics reveals metabolic interactions within the superorganism composed of flagellate Streblomastix strix and complex community of Bacteroidetes bacteria on its surface.</title>
        <authorList>
            <person name="Treitli S.C."/>
            <person name="Kolisko M."/>
            <person name="Husnik F."/>
            <person name="Keeling P."/>
            <person name="Hampl V."/>
        </authorList>
    </citation>
    <scope>NUCLEOTIDE SEQUENCE</scope>
    <source>
        <strain evidence="1">STM</strain>
    </source>
</reference>
<comment type="caution">
    <text evidence="1">The sequence shown here is derived from an EMBL/GenBank/DDBJ whole genome shotgun (WGS) entry which is preliminary data.</text>
</comment>
<dbReference type="Gene3D" id="1.25.40.10">
    <property type="entry name" value="Tetratricopeptide repeat domain"/>
    <property type="match status" value="1"/>
</dbReference>
<dbReference type="AlphaFoldDB" id="A0A5J4SGA7"/>
<accession>A0A5J4SGA7</accession>
<evidence type="ECO:0008006" key="2">
    <source>
        <dbReference type="Google" id="ProtNLM"/>
    </source>
</evidence>
<dbReference type="EMBL" id="SNRY01000183">
    <property type="protein sequence ID" value="KAA6345146.1"/>
    <property type="molecule type" value="Genomic_DNA"/>
</dbReference>
<protein>
    <recommendedName>
        <fullName evidence="2">MalT-like TPR region domain-containing protein</fullName>
    </recommendedName>
</protein>
<name>A0A5J4SGA7_9ZZZZ</name>
<dbReference type="SUPFAM" id="SSF48452">
    <property type="entry name" value="TPR-like"/>
    <property type="match status" value="1"/>
</dbReference>
<gene>
    <name evidence="1" type="ORF">EZS27_007260</name>
</gene>